<proteinExistence type="predicted"/>
<protein>
    <recommendedName>
        <fullName evidence="3">Cytoplasmic protein</fullName>
    </recommendedName>
</protein>
<evidence type="ECO:0000313" key="2">
    <source>
        <dbReference type="Proteomes" id="UP000008824"/>
    </source>
</evidence>
<dbReference type="Proteomes" id="UP000008824">
    <property type="component" value="Chromosome"/>
</dbReference>
<sequence length="141" mass="15330">MQKPILSLNSTCIVGGILWLLPVIVVHADEIVCPAVIHFSQAPIISSAEGWNVSSRAARMLNDGGFLSSGDPKEQADLKGEDAVVDGKKGRLWEIDPEDNRRGIWFSCSYGQWAVLLARKVQGTVATCWSPDVLPAKLICK</sequence>
<accession>A0A0H3BQE9</accession>
<organism evidence="1 2">
    <name type="scientific">Salmonella newport (strain SL254)</name>
    <dbReference type="NCBI Taxonomy" id="423368"/>
    <lineage>
        <taxon>Bacteria</taxon>
        <taxon>Pseudomonadati</taxon>
        <taxon>Pseudomonadota</taxon>
        <taxon>Gammaproteobacteria</taxon>
        <taxon>Enterobacterales</taxon>
        <taxon>Enterobacteriaceae</taxon>
        <taxon>Salmonella</taxon>
    </lineage>
</organism>
<evidence type="ECO:0000313" key="1">
    <source>
        <dbReference type="EMBL" id="ACF63309.1"/>
    </source>
</evidence>
<reference evidence="1 2" key="1">
    <citation type="journal article" date="2011" name="J. Bacteriol.">
        <title>Comparative genomics of 28 Salmonella enterica isolates: evidence for CRISPR-mediated adaptive sublineage evolution.</title>
        <authorList>
            <person name="Fricke W.F."/>
            <person name="Mammel M.K."/>
            <person name="McDermott P.F."/>
            <person name="Tartera C."/>
            <person name="White D.G."/>
            <person name="Leclerc J.E."/>
            <person name="Ravel J."/>
            <person name="Cebula T.A."/>
        </authorList>
    </citation>
    <scope>NUCLEOTIDE SEQUENCE [LARGE SCALE GENOMIC DNA]</scope>
    <source>
        <strain evidence="1 2">SL254</strain>
    </source>
</reference>
<dbReference type="HOGENOM" id="CLU_1823936_0_0_6"/>
<dbReference type="RefSeq" id="WP_001171576.1">
    <property type="nucleotide sequence ID" value="NC_011080.1"/>
</dbReference>
<dbReference type="AlphaFoldDB" id="A0A0H3BQE9"/>
<evidence type="ECO:0008006" key="3">
    <source>
        <dbReference type="Google" id="ProtNLM"/>
    </source>
</evidence>
<gene>
    <name evidence="1" type="ordered locus">SNSL254_A0301</name>
</gene>
<dbReference type="EMBL" id="CP001113">
    <property type="protein sequence ID" value="ACF63309.1"/>
    <property type="molecule type" value="Genomic_DNA"/>
</dbReference>
<dbReference type="KEGG" id="see:SNSL254_A0301"/>
<dbReference type="NCBIfam" id="NF042415">
    <property type="entry name" value="STY0301_fam"/>
    <property type="match status" value="1"/>
</dbReference>
<name>A0A0H3BQE9_SALNS</name>
<dbReference type="InterPro" id="IPR049973">
    <property type="entry name" value="STY0301-like"/>
</dbReference>